<dbReference type="AlphaFoldDB" id="A0AAD7FVY9"/>
<dbReference type="Proteomes" id="UP001221757">
    <property type="component" value="Unassembled WGS sequence"/>
</dbReference>
<evidence type="ECO:0000313" key="3">
    <source>
        <dbReference type="Proteomes" id="UP001221757"/>
    </source>
</evidence>
<reference evidence="2" key="1">
    <citation type="submission" date="2023-03" db="EMBL/GenBank/DDBJ databases">
        <title>Massive genome expansion in bonnet fungi (Mycena s.s.) driven by repeated elements and novel gene families across ecological guilds.</title>
        <authorList>
            <consortium name="Lawrence Berkeley National Laboratory"/>
            <person name="Harder C.B."/>
            <person name="Miyauchi S."/>
            <person name="Viragh M."/>
            <person name="Kuo A."/>
            <person name="Thoen E."/>
            <person name="Andreopoulos B."/>
            <person name="Lu D."/>
            <person name="Skrede I."/>
            <person name="Drula E."/>
            <person name="Henrissat B."/>
            <person name="Morin E."/>
            <person name="Kohler A."/>
            <person name="Barry K."/>
            <person name="LaButti K."/>
            <person name="Morin E."/>
            <person name="Salamov A."/>
            <person name="Lipzen A."/>
            <person name="Mereny Z."/>
            <person name="Hegedus B."/>
            <person name="Baldrian P."/>
            <person name="Stursova M."/>
            <person name="Weitz H."/>
            <person name="Taylor A."/>
            <person name="Grigoriev I.V."/>
            <person name="Nagy L.G."/>
            <person name="Martin F."/>
            <person name="Kauserud H."/>
        </authorList>
    </citation>
    <scope>NUCLEOTIDE SEQUENCE</scope>
    <source>
        <strain evidence="2">CBHHK067</strain>
    </source>
</reference>
<dbReference type="EMBL" id="JARKIE010000431">
    <property type="protein sequence ID" value="KAJ7640219.1"/>
    <property type="molecule type" value="Genomic_DNA"/>
</dbReference>
<protein>
    <submittedName>
        <fullName evidence="2">Uncharacterized protein</fullName>
    </submittedName>
</protein>
<comment type="caution">
    <text evidence="2">The sequence shown here is derived from an EMBL/GenBank/DDBJ whole genome shotgun (WGS) entry which is preliminary data.</text>
</comment>
<feature type="compositionally biased region" description="Polar residues" evidence="1">
    <location>
        <begin position="379"/>
        <end position="399"/>
    </location>
</feature>
<evidence type="ECO:0000313" key="2">
    <source>
        <dbReference type="EMBL" id="KAJ7640219.1"/>
    </source>
</evidence>
<gene>
    <name evidence="2" type="ORF">B0H17DRAFT_1149035</name>
</gene>
<evidence type="ECO:0000256" key="1">
    <source>
        <dbReference type="SAM" id="MobiDB-lite"/>
    </source>
</evidence>
<name>A0AAD7FVY9_MYCRO</name>
<feature type="region of interest" description="Disordered" evidence="1">
    <location>
        <begin position="373"/>
        <end position="404"/>
    </location>
</feature>
<accession>A0AAD7FVY9</accession>
<organism evidence="2 3">
    <name type="scientific">Mycena rosella</name>
    <name type="common">Pink bonnet</name>
    <name type="synonym">Agaricus rosellus</name>
    <dbReference type="NCBI Taxonomy" id="1033263"/>
    <lineage>
        <taxon>Eukaryota</taxon>
        <taxon>Fungi</taxon>
        <taxon>Dikarya</taxon>
        <taxon>Basidiomycota</taxon>
        <taxon>Agaricomycotina</taxon>
        <taxon>Agaricomycetes</taxon>
        <taxon>Agaricomycetidae</taxon>
        <taxon>Agaricales</taxon>
        <taxon>Marasmiineae</taxon>
        <taxon>Mycenaceae</taxon>
        <taxon>Mycena</taxon>
    </lineage>
</organism>
<sequence>MTVSLNSFDLLGFLHEENGLQNIGVSPSSLRINVVRESNPMRKKIGSCNWGAWLEFAQFISVSKHKPRTRLENKSKSVLQCIILLRGARGKRYGQRAGGMDSTHPETAAWGRRRGVVRQHSARSGTGSVRTVRLARLRGQAGSAVWAAACGKLRLARYEQRADGTGSARTLRAPACRVWYEQRGDGTGKARTVRQCAGTGGVIRARYGNDALGCVEYGGSSTQFRCEISLPVPEERKKCGTAARTKWGRIRPPRARTGKRRAEIDVGGAARSGVAGEIRGSAGGMQNVGSQMETGRGRMRNDYARAWGGTSFVHGPRGACQQAELRVCAQVPGEIKIDTLAVIYHLHSATGDLDISVTLGVGPHPVPDISEPRIRLPGTQDNEQPTAAGPTNCNDSANSEEGVGQQMCEADRTQGGIKVMEDLEMAAIFVFSANAFASRGEMKLSVAQLKPIVHSNLQFPHISPSEATTPSPAAGEPFAWDAPLIYARAQVVVRAGKRSRSFPQRIGPDFRALRAYAGWVIKQLQRYPTAFVELHRTKGTAAVREHFLSEFKRSEEGITPVYRSCIATLRRSDDLQNKGLLALQECFFAHRRDKGVTDKKAFPPAPAPDTGMSTKTVILTVGLAKSGRPYLQV</sequence>
<keyword evidence="3" id="KW-1185">Reference proteome</keyword>
<proteinExistence type="predicted"/>